<feature type="compositionally biased region" description="Low complexity" evidence="1">
    <location>
        <begin position="144"/>
        <end position="161"/>
    </location>
</feature>
<reference evidence="2 3" key="1">
    <citation type="submission" date="2023-03" db="EMBL/GenBank/DDBJ databases">
        <authorList>
            <person name="Mo P."/>
        </authorList>
    </citation>
    <scope>NUCLEOTIDE SEQUENCE [LARGE SCALE GENOMIC DNA]</scope>
    <source>
        <strain evidence="2 3">HUAS 5</strain>
    </source>
</reference>
<proteinExistence type="predicted"/>
<gene>
    <name evidence="2" type="ORF">PYS65_22600</name>
</gene>
<evidence type="ECO:0000313" key="2">
    <source>
        <dbReference type="EMBL" id="WGD42707.1"/>
    </source>
</evidence>
<feature type="region of interest" description="Disordered" evidence="1">
    <location>
        <begin position="114"/>
        <end position="161"/>
    </location>
</feature>
<sequence length="161" mass="17275">MNMQEAADRADSILDETLAAINPPVQWTHAYSMPGDCYVDRERSVMTMISEERRGSFLGVLEGHWKDSGYSFVAASENGFAVNFKTQDGFQLQALVGSNGQAHIGVTTPCVEKSEIASPASSPNGPDYSKRELPAPNVRSDFWSATSPISSASPTTPASEG</sequence>
<name>A0ABY8K354_9ACTN</name>
<organism evidence="2 3">
    <name type="scientific">Streptomyces cathayae</name>
    <dbReference type="NCBI Taxonomy" id="3031124"/>
    <lineage>
        <taxon>Bacteria</taxon>
        <taxon>Bacillati</taxon>
        <taxon>Actinomycetota</taxon>
        <taxon>Actinomycetes</taxon>
        <taxon>Kitasatosporales</taxon>
        <taxon>Streptomycetaceae</taxon>
        <taxon>Streptomyces</taxon>
    </lineage>
</organism>
<evidence type="ECO:0000256" key="1">
    <source>
        <dbReference type="SAM" id="MobiDB-lite"/>
    </source>
</evidence>
<dbReference type="RefSeq" id="WP_279335758.1">
    <property type="nucleotide sequence ID" value="NZ_CP121682.1"/>
</dbReference>
<dbReference type="EMBL" id="CP121682">
    <property type="protein sequence ID" value="WGD42707.1"/>
    <property type="molecule type" value="Genomic_DNA"/>
</dbReference>
<evidence type="ECO:0000313" key="3">
    <source>
        <dbReference type="Proteomes" id="UP001216440"/>
    </source>
</evidence>
<protein>
    <submittedName>
        <fullName evidence="2">Uncharacterized protein</fullName>
    </submittedName>
</protein>
<accession>A0ABY8K354</accession>
<keyword evidence="3" id="KW-1185">Reference proteome</keyword>
<dbReference type="Proteomes" id="UP001216440">
    <property type="component" value="Chromosome"/>
</dbReference>